<keyword evidence="3" id="KW-1185">Reference proteome</keyword>
<feature type="compositionally biased region" description="Low complexity" evidence="1">
    <location>
        <begin position="224"/>
        <end position="242"/>
    </location>
</feature>
<reference evidence="2 3" key="1">
    <citation type="submission" date="2019-02" db="EMBL/GenBank/DDBJ databases">
        <title>Paracoccus subflavus sp. nov., isolated from marine sediment of the Pacific Ocean.</title>
        <authorList>
            <person name="Zhang G."/>
        </authorList>
    </citation>
    <scope>NUCLEOTIDE SEQUENCE [LARGE SCALE GENOMIC DNA]</scope>
    <source>
        <strain evidence="2 3">GY0581</strain>
    </source>
</reference>
<evidence type="ECO:0000313" key="3">
    <source>
        <dbReference type="Proteomes" id="UP000293520"/>
    </source>
</evidence>
<dbReference type="OrthoDB" id="7778961at2"/>
<feature type="compositionally biased region" description="Pro residues" evidence="1">
    <location>
        <begin position="214"/>
        <end position="223"/>
    </location>
</feature>
<gene>
    <name evidence="2" type="ORF">EYE42_05190</name>
</gene>
<feature type="compositionally biased region" description="Low complexity" evidence="1">
    <location>
        <begin position="57"/>
        <end position="69"/>
    </location>
</feature>
<evidence type="ECO:0000256" key="1">
    <source>
        <dbReference type="SAM" id="MobiDB-lite"/>
    </source>
</evidence>
<dbReference type="Proteomes" id="UP000293520">
    <property type="component" value="Unassembled WGS sequence"/>
</dbReference>
<comment type="caution">
    <text evidence="2">The sequence shown here is derived from an EMBL/GenBank/DDBJ whole genome shotgun (WGS) entry which is preliminary data.</text>
</comment>
<sequence>MARGFWTGLVHGGIVSVLAVAALSLAVPLPREAGPAQDTPAAAALPPAVPDEDRPAARGAARGEAIPPAQNRPAAEARQPSDSAPSRPEPEPPAAAAVDLPVGSEFGRGGDAVPVVPEPLVSGRPDPAQPPAVIAPESEPAPVAATPSDRRPDPAPNGNGPVQVAPDLAEDLPQIRPAASAAPSRPSALTAPGRAAPEAPDAAPALPADLLPAPRDPSPPEPETPTAAPAPDLSLPPDLSDLQGLSND</sequence>
<dbReference type="EMBL" id="SISK01000003">
    <property type="protein sequence ID" value="TBN41801.1"/>
    <property type="molecule type" value="Genomic_DNA"/>
</dbReference>
<feature type="region of interest" description="Disordered" evidence="1">
    <location>
        <begin position="31"/>
        <end position="248"/>
    </location>
</feature>
<feature type="compositionally biased region" description="Low complexity" evidence="1">
    <location>
        <begin position="31"/>
        <end position="46"/>
    </location>
</feature>
<dbReference type="AlphaFoldDB" id="A0A4Q9G3Y3"/>
<evidence type="ECO:0000313" key="2">
    <source>
        <dbReference type="EMBL" id="TBN41801.1"/>
    </source>
</evidence>
<organism evidence="2 3">
    <name type="scientific">Paracoccus subflavus</name>
    <dbReference type="NCBI Taxonomy" id="2528244"/>
    <lineage>
        <taxon>Bacteria</taxon>
        <taxon>Pseudomonadati</taxon>
        <taxon>Pseudomonadota</taxon>
        <taxon>Alphaproteobacteria</taxon>
        <taxon>Rhodobacterales</taxon>
        <taxon>Paracoccaceae</taxon>
        <taxon>Paracoccus</taxon>
    </lineage>
</organism>
<feature type="compositionally biased region" description="Low complexity" evidence="1">
    <location>
        <begin position="176"/>
        <end position="213"/>
    </location>
</feature>
<accession>A0A4Q9G3Y3</accession>
<name>A0A4Q9G3Y3_9RHOB</name>
<protein>
    <submittedName>
        <fullName evidence="2">Uncharacterized protein</fullName>
    </submittedName>
</protein>
<proteinExistence type="predicted"/>
<dbReference type="RefSeq" id="WP_130990260.1">
    <property type="nucleotide sequence ID" value="NZ_SISK01000003.1"/>
</dbReference>